<reference evidence="1 2" key="1">
    <citation type="submission" date="2016-10" db="EMBL/GenBank/DDBJ databases">
        <authorList>
            <person name="Varghese N."/>
            <person name="Submissions S."/>
        </authorList>
    </citation>
    <scope>NUCLEOTIDE SEQUENCE [LARGE SCALE GENOMIC DNA]</scope>
    <source>
        <strain evidence="1 2">DSM 21822</strain>
    </source>
</reference>
<proteinExistence type="predicted"/>
<dbReference type="AlphaFoldDB" id="A0A1I3YC53"/>
<dbReference type="Pfam" id="PF10948">
    <property type="entry name" value="DUF2635"/>
    <property type="match status" value="1"/>
</dbReference>
<accession>A0A1I3YC53</accession>
<sequence>MANTKLYAPARPGLLIPMPDRDNRPIPAEGIAADLAKLYYRRLFDDGDIVEVKPTTDRPAAKRAALNRK</sequence>
<dbReference type="InterPro" id="IPR024400">
    <property type="entry name" value="DUF2635"/>
</dbReference>
<evidence type="ECO:0008006" key="3">
    <source>
        <dbReference type="Google" id="ProtNLM"/>
    </source>
</evidence>
<protein>
    <recommendedName>
        <fullName evidence="3">DUF2635 domain-containing protein</fullName>
    </recommendedName>
</protein>
<keyword evidence="2" id="KW-1185">Reference proteome</keyword>
<dbReference type="Proteomes" id="UP000323300">
    <property type="component" value="Unassembled WGS sequence"/>
</dbReference>
<name>A0A1I3YC53_9HYPH</name>
<evidence type="ECO:0000313" key="1">
    <source>
        <dbReference type="EMBL" id="SFK29448.1"/>
    </source>
</evidence>
<dbReference type="OrthoDB" id="8455256at2"/>
<evidence type="ECO:0000313" key="2">
    <source>
        <dbReference type="Proteomes" id="UP000323300"/>
    </source>
</evidence>
<organism evidence="1 2">
    <name type="scientific">Neomesorhizobium albiziae</name>
    <dbReference type="NCBI Taxonomy" id="335020"/>
    <lineage>
        <taxon>Bacteria</taxon>
        <taxon>Pseudomonadati</taxon>
        <taxon>Pseudomonadota</taxon>
        <taxon>Alphaproteobacteria</taxon>
        <taxon>Hyphomicrobiales</taxon>
        <taxon>Phyllobacteriaceae</taxon>
        <taxon>Neomesorhizobium</taxon>
    </lineage>
</organism>
<gene>
    <name evidence="1" type="ORF">SAMN04488498_104340</name>
</gene>
<dbReference type="RefSeq" id="WP_149760004.1">
    <property type="nucleotide sequence ID" value="NZ_BSPE01000007.1"/>
</dbReference>
<dbReference type="EMBL" id="FOSL01000004">
    <property type="protein sequence ID" value="SFK29448.1"/>
    <property type="molecule type" value="Genomic_DNA"/>
</dbReference>